<keyword evidence="2" id="KW-1185">Reference proteome</keyword>
<organism evidence="2 3">
    <name type="scientific">Heligmosomoides polygyrus</name>
    <name type="common">Parasitic roundworm</name>
    <dbReference type="NCBI Taxonomy" id="6339"/>
    <lineage>
        <taxon>Eukaryota</taxon>
        <taxon>Metazoa</taxon>
        <taxon>Ecdysozoa</taxon>
        <taxon>Nematoda</taxon>
        <taxon>Chromadorea</taxon>
        <taxon>Rhabditida</taxon>
        <taxon>Rhabditina</taxon>
        <taxon>Rhabditomorpha</taxon>
        <taxon>Strongyloidea</taxon>
        <taxon>Heligmosomidae</taxon>
        <taxon>Heligmosomoides</taxon>
    </lineage>
</organism>
<proteinExistence type="predicted"/>
<reference evidence="1 2" key="1">
    <citation type="submission" date="2018-11" db="EMBL/GenBank/DDBJ databases">
        <authorList>
            <consortium name="Pathogen Informatics"/>
        </authorList>
    </citation>
    <scope>NUCLEOTIDE SEQUENCE [LARGE SCALE GENOMIC DNA]</scope>
</reference>
<accession>A0A3P8F201</accession>
<dbReference type="EMBL" id="UZAH01037960">
    <property type="protein sequence ID" value="VDP51484.1"/>
    <property type="molecule type" value="Genomic_DNA"/>
</dbReference>
<sequence length="101" mass="11291">MSTRNPYDVMSCYRNLPVDVIRSRVSLEHLIADGNFLNESAFNMPSFPRLKTLSIDYNEVSFALQFCAKIVEYVRLMNDDGQAGLQQSSLAGSCCLPGTTF</sequence>
<evidence type="ECO:0000313" key="3">
    <source>
        <dbReference type="WBParaSite" id="HPBE_0002546301-mRNA-1"/>
    </source>
</evidence>
<evidence type="ECO:0000313" key="2">
    <source>
        <dbReference type="Proteomes" id="UP000050761"/>
    </source>
</evidence>
<protein>
    <submittedName>
        <fullName evidence="3">Leucine-rich repeat protein</fullName>
    </submittedName>
</protein>
<accession>A0A183GRZ3</accession>
<name>A0A183GRZ3_HELPZ</name>
<dbReference type="WBParaSite" id="HPBE_0002546301-mRNA-1">
    <property type="protein sequence ID" value="HPBE_0002546301-mRNA-1"/>
    <property type="gene ID" value="HPBE_0002546301"/>
</dbReference>
<reference evidence="3" key="2">
    <citation type="submission" date="2019-09" db="UniProtKB">
        <authorList>
            <consortium name="WormBaseParasite"/>
        </authorList>
    </citation>
    <scope>IDENTIFICATION</scope>
</reference>
<dbReference type="OrthoDB" id="272149at2759"/>
<dbReference type="Proteomes" id="UP000050761">
    <property type="component" value="Unassembled WGS sequence"/>
</dbReference>
<evidence type="ECO:0000313" key="1">
    <source>
        <dbReference type="EMBL" id="VDP51484.1"/>
    </source>
</evidence>
<gene>
    <name evidence="1" type="ORF">HPBE_LOCUS25463</name>
</gene>
<dbReference type="AlphaFoldDB" id="A0A183GRZ3"/>